<dbReference type="EMBL" id="CAJNOQ010002706">
    <property type="protein sequence ID" value="CAF0974108.1"/>
    <property type="molecule type" value="Genomic_DNA"/>
</dbReference>
<dbReference type="EMBL" id="CAJOBA010055745">
    <property type="protein sequence ID" value="CAF4286309.1"/>
    <property type="molecule type" value="Genomic_DNA"/>
</dbReference>
<dbReference type="Proteomes" id="UP000682733">
    <property type="component" value="Unassembled WGS sequence"/>
</dbReference>
<evidence type="ECO:0000256" key="1">
    <source>
        <dbReference type="SAM" id="MobiDB-lite"/>
    </source>
</evidence>
<name>A0A814EUI6_9BILA</name>
<reference evidence="2" key="1">
    <citation type="submission" date="2021-02" db="EMBL/GenBank/DDBJ databases">
        <authorList>
            <person name="Nowell W R."/>
        </authorList>
    </citation>
    <scope>NUCLEOTIDE SEQUENCE</scope>
</reference>
<dbReference type="InterPro" id="IPR019375">
    <property type="entry name" value="Ribosomal_bS1m"/>
</dbReference>
<protein>
    <recommendedName>
        <fullName evidence="7">Mitochondrial ribosomal protein S28</fullName>
    </recommendedName>
</protein>
<accession>A0A814EUI6</accession>
<dbReference type="Pfam" id="PF10246">
    <property type="entry name" value="MRP-S35"/>
    <property type="match status" value="1"/>
</dbReference>
<gene>
    <name evidence="2" type="ORF">GPM918_LOCUS12395</name>
    <name evidence="3" type="ORF">OVA965_LOCUS36784</name>
    <name evidence="4" type="ORF">SRO942_LOCUS12396</name>
    <name evidence="5" type="ORF">TMI583_LOCUS37817</name>
</gene>
<keyword evidence="6" id="KW-1185">Reference proteome</keyword>
<dbReference type="EMBL" id="CAJOBC010002706">
    <property type="protein sequence ID" value="CAF3747021.1"/>
    <property type="molecule type" value="Genomic_DNA"/>
</dbReference>
<feature type="region of interest" description="Disordered" evidence="1">
    <location>
        <begin position="77"/>
        <end position="101"/>
    </location>
</feature>
<proteinExistence type="predicted"/>
<evidence type="ECO:0008006" key="7">
    <source>
        <dbReference type="Google" id="ProtNLM"/>
    </source>
</evidence>
<feature type="compositionally biased region" description="Basic and acidic residues" evidence="1">
    <location>
        <begin position="207"/>
        <end position="217"/>
    </location>
</feature>
<feature type="compositionally biased region" description="Polar residues" evidence="1">
    <location>
        <begin position="36"/>
        <end position="46"/>
    </location>
</feature>
<dbReference type="PANTHER" id="PTHR13447">
    <property type="entry name" value="MITOCHONDRIAL 28S RIBOSOMAL PROTEIN S28"/>
    <property type="match status" value="1"/>
</dbReference>
<dbReference type="Proteomes" id="UP000677228">
    <property type="component" value="Unassembled WGS sequence"/>
</dbReference>
<evidence type="ECO:0000313" key="4">
    <source>
        <dbReference type="EMBL" id="CAF3747021.1"/>
    </source>
</evidence>
<feature type="region of interest" description="Disordered" evidence="1">
    <location>
        <begin position="29"/>
        <end position="63"/>
    </location>
</feature>
<dbReference type="GO" id="GO:0005763">
    <property type="term" value="C:mitochondrial small ribosomal subunit"/>
    <property type="evidence" value="ECO:0007669"/>
    <property type="project" value="TreeGrafter"/>
</dbReference>
<evidence type="ECO:0000313" key="5">
    <source>
        <dbReference type="EMBL" id="CAF4286309.1"/>
    </source>
</evidence>
<organism evidence="2 6">
    <name type="scientific">Didymodactylos carnosus</name>
    <dbReference type="NCBI Taxonomy" id="1234261"/>
    <lineage>
        <taxon>Eukaryota</taxon>
        <taxon>Metazoa</taxon>
        <taxon>Spiralia</taxon>
        <taxon>Gnathifera</taxon>
        <taxon>Rotifera</taxon>
        <taxon>Eurotatoria</taxon>
        <taxon>Bdelloidea</taxon>
        <taxon>Philodinida</taxon>
        <taxon>Philodinidae</taxon>
        <taxon>Didymodactylos</taxon>
    </lineage>
</organism>
<dbReference type="Proteomes" id="UP000681722">
    <property type="component" value="Unassembled WGS sequence"/>
</dbReference>
<evidence type="ECO:0000313" key="6">
    <source>
        <dbReference type="Proteomes" id="UP000663829"/>
    </source>
</evidence>
<feature type="compositionally biased region" description="Low complexity" evidence="1">
    <location>
        <begin position="80"/>
        <end position="100"/>
    </location>
</feature>
<dbReference type="AlphaFoldDB" id="A0A814EUI6"/>
<dbReference type="OrthoDB" id="6020229at2759"/>
<sequence length="226" mass="25665">MLPNRLSFLLSSYAKKTCLFNSIRTIKQSTDKNKNRSTSEQTLDNQKYSKRRVSLPPSPTTTKMDMFNDILESFTKSSSEKSSSQSSSPLSSHDSSSTSSEPQTFAKLFRNSEFVQLGGIKGRLLTGRIFDVVDDDLYIDFGGKFHCVCQRPQSKNRDQFITGALVSIKLNDFEMASRFLGAKKHISLLEADAQLIAIIRKPHSAHQTRERDRDERAQQQQQQLDF</sequence>
<feature type="region of interest" description="Disordered" evidence="1">
    <location>
        <begin position="203"/>
        <end position="226"/>
    </location>
</feature>
<dbReference type="Proteomes" id="UP000663829">
    <property type="component" value="Unassembled WGS sequence"/>
</dbReference>
<comment type="caution">
    <text evidence="2">The sequence shown here is derived from an EMBL/GenBank/DDBJ whole genome shotgun (WGS) entry which is preliminary data.</text>
</comment>
<dbReference type="EMBL" id="CAJNOK010033748">
    <property type="protein sequence ID" value="CAF1497440.1"/>
    <property type="molecule type" value="Genomic_DNA"/>
</dbReference>
<evidence type="ECO:0000313" key="3">
    <source>
        <dbReference type="EMBL" id="CAF1497440.1"/>
    </source>
</evidence>
<dbReference type="PANTHER" id="PTHR13447:SF2">
    <property type="entry name" value="SMALL RIBOSOMAL SUBUNIT PROTEIN BS1M"/>
    <property type="match status" value="1"/>
</dbReference>
<evidence type="ECO:0000313" key="2">
    <source>
        <dbReference type="EMBL" id="CAF0974108.1"/>
    </source>
</evidence>